<feature type="region of interest" description="Disordered" evidence="5">
    <location>
        <begin position="698"/>
        <end position="731"/>
    </location>
</feature>
<keyword evidence="8" id="KW-1185">Reference proteome</keyword>
<dbReference type="PROSITE" id="PS50189">
    <property type="entry name" value="NTR"/>
    <property type="match status" value="1"/>
</dbReference>
<evidence type="ECO:0000256" key="3">
    <source>
        <dbReference type="ARBA" id="ARBA00023157"/>
    </source>
</evidence>
<feature type="compositionally biased region" description="Polar residues" evidence="5">
    <location>
        <begin position="156"/>
        <end position="171"/>
    </location>
</feature>
<dbReference type="InterPro" id="IPR036383">
    <property type="entry name" value="TSP1_rpt_sf"/>
</dbReference>
<sequence length="852" mass="96363">MQHPSPTLANHNHCHGSGRDPLHDNILGEKRPSPFTSLRFLWGRTISPSETAQNHVSAPVGRPARNIAARTVQHIRSIYIHEICGAFLPTEVVSSVSHHCSSGPLKSVKERSDSAIYPEIMKYLIILNWAIHLLYSSCSCEGSNYYSQRDSRLKSRSNQNSSPTLRNSTDPLYSQWSEWTACSVTCGRGITSRTRTCLKSMYNSRGVSIPLCHGEFSEHKMCNLKECPGNSSDMRESQCSHYNNQVIAGKLVETWIPADGGPNPCELRCEAIPEKLVYGFGKVADGTPCTLGVCLDGRCLRVGCDDRLGSGVTVDMCGVCGGRNSNCVHYKDVYQGQPSSGSASRSSYHEVVVIPTSARNLIIRQPLVKNILALQDRSKGIIFNRDQTVIKYGGHYEIAGSTVDFLKIDDIAEELVVKGPLNQELYVLVLLRSHNPGIYYEYWLPKQTYIHGGSHYPMKSPNNPVLPTLATPTSSQSYSVPIFEVKPRTTRTSFYRHPSKPPFAYGYGEKPYKGHEYPIFRHIPSTSSPPVEKKEYFKSSEGESFGGDTKKHYPPFKRGVLPYKPQPTLDFYQTFRNASRIKFMDKPKVEEIHHDYPAELPVLTQRDSSSSNGEDGRHINAIPKTSVKEKKHELSISKYPKPVDISIPINKRVEDPFKNYVPNGRLKYSFESKNTDEVYANTSGLYRTPAPLTINVLPLPNGEKPKTLKDKRKDERIQKPRSARGGSCGPCQKNRDQTKHFCISDFVIRAQVVGYEFLQGETRYELEVKQSFKNTFSLLPKEYVWSPDTCRCPRLRTGKEYIIMGKSDHTYKKRESRLLVDKTCFVRTFNLKYARRLQKLRKDQDKKCKKVS</sequence>
<proteinExistence type="predicted"/>
<comment type="subcellular location">
    <subcellularLocation>
        <location evidence="1">Secreted</location>
    </subcellularLocation>
</comment>
<keyword evidence="2" id="KW-0964">Secreted</keyword>
<dbReference type="Gene3D" id="2.60.120.830">
    <property type="match status" value="1"/>
</dbReference>
<dbReference type="SUPFAM" id="SSF50242">
    <property type="entry name" value="TIMP-like"/>
    <property type="match status" value="1"/>
</dbReference>
<dbReference type="InterPro" id="IPR013273">
    <property type="entry name" value="ADAMTS/ADAMTS-like"/>
</dbReference>
<dbReference type="EMBL" id="BGPR01000108">
    <property type="protein sequence ID" value="GBL95083.1"/>
    <property type="molecule type" value="Genomic_DNA"/>
</dbReference>
<protein>
    <submittedName>
        <fullName evidence="7">ADAMTS-like protein 5</fullName>
    </submittedName>
</protein>
<evidence type="ECO:0000256" key="2">
    <source>
        <dbReference type="ARBA" id="ARBA00022525"/>
    </source>
</evidence>
<feature type="compositionally biased region" description="Polar residues" evidence="5">
    <location>
        <begin position="1"/>
        <end position="10"/>
    </location>
</feature>
<feature type="region of interest" description="Disordered" evidence="5">
    <location>
        <begin position="1"/>
        <end position="26"/>
    </location>
</feature>
<evidence type="ECO:0000313" key="8">
    <source>
        <dbReference type="Proteomes" id="UP000499080"/>
    </source>
</evidence>
<dbReference type="InterPro" id="IPR010294">
    <property type="entry name" value="ADAMTS_spacer1"/>
</dbReference>
<dbReference type="InterPro" id="IPR045371">
    <property type="entry name" value="ADAMTS_CR_3"/>
</dbReference>
<feature type="compositionally biased region" description="Basic and acidic residues" evidence="5">
    <location>
        <begin position="17"/>
        <end position="26"/>
    </location>
</feature>
<dbReference type="GO" id="GO:0006508">
    <property type="term" value="P:proteolysis"/>
    <property type="evidence" value="ECO:0007669"/>
    <property type="project" value="TreeGrafter"/>
</dbReference>
<dbReference type="Gene3D" id="2.20.100.10">
    <property type="entry name" value="Thrombospondin type-1 (TSP1) repeat"/>
    <property type="match status" value="1"/>
</dbReference>
<dbReference type="InterPro" id="IPR008993">
    <property type="entry name" value="TIMP-like_OB-fold"/>
</dbReference>
<dbReference type="InterPro" id="IPR001134">
    <property type="entry name" value="Netrin_domain"/>
</dbReference>
<dbReference type="Pfam" id="PF00090">
    <property type="entry name" value="TSP_1"/>
    <property type="match status" value="1"/>
</dbReference>
<dbReference type="Pfam" id="PF05986">
    <property type="entry name" value="ADAMTS_spacer1"/>
    <property type="match status" value="1"/>
</dbReference>
<dbReference type="InterPro" id="IPR018933">
    <property type="entry name" value="Netrin_module_non-TIMP"/>
</dbReference>
<dbReference type="PANTHER" id="PTHR13723:SF317">
    <property type="entry name" value="ADAMTS_ADAMTS-LIKE SPACER 1 DOMAIN-CONTAINING PROTEIN"/>
    <property type="match status" value="1"/>
</dbReference>
<evidence type="ECO:0000256" key="1">
    <source>
        <dbReference type="ARBA" id="ARBA00004613"/>
    </source>
</evidence>
<evidence type="ECO:0000259" key="6">
    <source>
        <dbReference type="PROSITE" id="PS50189"/>
    </source>
</evidence>
<dbReference type="PROSITE" id="PS50092">
    <property type="entry name" value="TSP1"/>
    <property type="match status" value="1"/>
</dbReference>
<name>A0A4Y2BT06_ARAVE</name>
<feature type="compositionally biased region" description="Basic and acidic residues" evidence="5">
    <location>
        <begin position="703"/>
        <end position="718"/>
    </location>
</feature>
<accession>A0A4Y2BT06</accession>
<dbReference type="GO" id="GO:0031012">
    <property type="term" value="C:extracellular matrix"/>
    <property type="evidence" value="ECO:0007669"/>
    <property type="project" value="TreeGrafter"/>
</dbReference>
<reference evidence="7 8" key="1">
    <citation type="journal article" date="2019" name="Sci. Rep.">
        <title>Orb-weaving spider Araneus ventricosus genome elucidates the spidroin gene catalogue.</title>
        <authorList>
            <person name="Kono N."/>
            <person name="Nakamura H."/>
            <person name="Ohtoshi R."/>
            <person name="Moran D.A.P."/>
            <person name="Shinohara A."/>
            <person name="Yoshida Y."/>
            <person name="Fujiwara M."/>
            <person name="Mori M."/>
            <person name="Tomita M."/>
            <person name="Arakawa K."/>
        </authorList>
    </citation>
    <scope>NUCLEOTIDE SEQUENCE [LARGE SCALE GENOMIC DNA]</scope>
</reference>
<evidence type="ECO:0000256" key="5">
    <source>
        <dbReference type="SAM" id="MobiDB-lite"/>
    </source>
</evidence>
<dbReference type="OrthoDB" id="5781878at2759"/>
<evidence type="ECO:0000256" key="4">
    <source>
        <dbReference type="PIRSR" id="PIRSR613273-3"/>
    </source>
</evidence>
<feature type="disulfide bond" evidence="4">
    <location>
        <begin position="197"/>
        <end position="212"/>
    </location>
</feature>
<feature type="disulfide bond" evidence="4">
    <location>
        <begin position="182"/>
        <end position="222"/>
    </location>
</feature>
<dbReference type="PANTHER" id="PTHR13723">
    <property type="entry name" value="ADAMTS A DISINTEGRIN AND METALLOPROTEASE WITH THROMBOSPONDIN MOTIFS PROTEASE"/>
    <property type="match status" value="1"/>
</dbReference>
<dbReference type="GO" id="GO:0004222">
    <property type="term" value="F:metalloendopeptidase activity"/>
    <property type="evidence" value="ECO:0007669"/>
    <property type="project" value="TreeGrafter"/>
</dbReference>
<dbReference type="SMART" id="SM00209">
    <property type="entry name" value="TSP1"/>
    <property type="match status" value="1"/>
</dbReference>
<dbReference type="AlphaFoldDB" id="A0A4Y2BT06"/>
<dbReference type="SUPFAM" id="SSF82895">
    <property type="entry name" value="TSP-1 type 1 repeat"/>
    <property type="match status" value="1"/>
</dbReference>
<dbReference type="PRINTS" id="PR01857">
    <property type="entry name" value="ADAMTSFAMILY"/>
</dbReference>
<dbReference type="SMART" id="SM00643">
    <property type="entry name" value="C345C"/>
    <property type="match status" value="1"/>
</dbReference>
<comment type="caution">
    <text evidence="7">The sequence shown here is derived from an EMBL/GenBank/DDBJ whole genome shotgun (WGS) entry which is preliminary data.</text>
</comment>
<keyword evidence="3 4" id="KW-1015">Disulfide bond</keyword>
<organism evidence="7 8">
    <name type="scientific">Araneus ventricosus</name>
    <name type="common">Orbweaver spider</name>
    <name type="synonym">Epeira ventricosa</name>
    <dbReference type="NCBI Taxonomy" id="182803"/>
    <lineage>
        <taxon>Eukaryota</taxon>
        <taxon>Metazoa</taxon>
        <taxon>Ecdysozoa</taxon>
        <taxon>Arthropoda</taxon>
        <taxon>Chelicerata</taxon>
        <taxon>Arachnida</taxon>
        <taxon>Araneae</taxon>
        <taxon>Araneomorphae</taxon>
        <taxon>Entelegynae</taxon>
        <taxon>Araneoidea</taxon>
        <taxon>Araneidae</taxon>
        <taxon>Araneus</taxon>
    </lineage>
</organism>
<dbReference type="InterPro" id="IPR050439">
    <property type="entry name" value="ADAMTS_ADAMTS-like"/>
</dbReference>
<dbReference type="GO" id="GO:0005576">
    <property type="term" value="C:extracellular region"/>
    <property type="evidence" value="ECO:0007669"/>
    <property type="project" value="UniProtKB-SubCell"/>
</dbReference>
<dbReference type="Pfam" id="PF01759">
    <property type="entry name" value="NTR"/>
    <property type="match status" value="1"/>
</dbReference>
<feature type="disulfide bond" evidence="4">
    <location>
        <begin position="186"/>
        <end position="227"/>
    </location>
</feature>
<dbReference type="Pfam" id="PF19236">
    <property type="entry name" value="ADAMTS_CR_3"/>
    <property type="match status" value="1"/>
</dbReference>
<gene>
    <name evidence="7" type="primary">ADAMTSL5_0</name>
    <name evidence="7" type="ORF">AVEN_188824_1</name>
</gene>
<feature type="region of interest" description="Disordered" evidence="5">
    <location>
        <begin position="151"/>
        <end position="171"/>
    </location>
</feature>
<dbReference type="GO" id="GO:0030198">
    <property type="term" value="P:extracellular matrix organization"/>
    <property type="evidence" value="ECO:0007669"/>
    <property type="project" value="InterPro"/>
</dbReference>
<feature type="domain" description="NTR" evidence="6">
    <location>
        <begin position="728"/>
        <end position="848"/>
    </location>
</feature>
<dbReference type="Proteomes" id="UP000499080">
    <property type="component" value="Unassembled WGS sequence"/>
</dbReference>
<dbReference type="Gene3D" id="2.40.50.120">
    <property type="match status" value="1"/>
</dbReference>
<evidence type="ECO:0000313" key="7">
    <source>
        <dbReference type="EMBL" id="GBL95083.1"/>
    </source>
</evidence>
<dbReference type="InterPro" id="IPR000884">
    <property type="entry name" value="TSP1_rpt"/>
</dbReference>